<evidence type="ECO:0000259" key="4">
    <source>
        <dbReference type="PROSITE" id="PS50111"/>
    </source>
</evidence>
<reference evidence="6" key="1">
    <citation type="submission" date="2009-11" db="EMBL/GenBank/DDBJ databases">
        <title>The complete genome of Sulfurospirillum deleyianum DSM 6946.</title>
        <authorList>
            <consortium name="US DOE Joint Genome Institute (JGI-PGF)"/>
            <person name="Lucas S."/>
            <person name="Copeland A."/>
            <person name="Lapidus A."/>
            <person name="Glavina del Rio T."/>
            <person name="Dalin E."/>
            <person name="Tice H."/>
            <person name="Bruce D."/>
            <person name="Goodwin L."/>
            <person name="Pitluck S."/>
            <person name="Kyrpides N."/>
            <person name="Mavromatis K."/>
            <person name="Ivanova N."/>
            <person name="Ovchinnikova G."/>
            <person name="Munk A.C."/>
            <person name="Lu M."/>
            <person name="Brettin T."/>
            <person name="Detter J.C."/>
            <person name="Han C."/>
            <person name="Tapia R."/>
            <person name="Larimer F."/>
            <person name="Land M."/>
            <person name="Hauser L."/>
            <person name="Markowitz V."/>
            <person name="Cheng J.F."/>
            <person name="Hugenholtz P."/>
            <person name="Woyke T."/>
            <person name="Wu D."/>
            <person name="Aumann P."/>
            <person name="Schneider S."/>
            <person name="Lang E."/>
            <person name="Spring S."/>
            <person name="Klenk H.P."/>
            <person name="Eisen J.A."/>
        </authorList>
    </citation>
    <scope>NUCLEOTIDE SEQUENCE [LARGE SCALE GENOMIC DNA]</scope>
    <source>
        <strain evidence="6">ATCC 51133 / DSM 6946 / 5175</strain>
    </source>
</reference>
<name>D1B4L9_SULD5</name>
<dbReference type="InterPro" id="IPR004090">
    <property type="entry name" value="Chemotax_Me-accpt_rcpt"/>
</dbReference>
<dbReference type="STRING" id="525898.Sdel_2026"/>
<sequence>MFFSKKEPEELAILRNEVVTLKAENERLLHLSQFSQEEMIVVVDSAQKIVMQNDLAKIMIKEPAKLASLLKESMETISMDGCQGSVSSKRLSPELVAYSIIKTDVRNAKDSNILSLHQKSISDALQDSQTTFSEILGDLKMMKTESAQTSKESREGLTLVSNASTAMDKLSLLMVDVVSNSKSLLARSKEISGVVQLIEDIADQTNLLALNAAIEAARAGEHGRGFAVVADEVRNLAERTQKATKEIAMVVQTMQQESSHSEQSTEEVSVIAKNTKEQTDVLKGKIISFEKNAARTMYEVSFLSDKIFASLAKVDHVIYKNDLYALLFGEHTDFTAVTHHECRLGHWYEQGIGKEEFSKMASFGKLENPHAIVHNVANRLAKECGGEKAICSKAEIEAMVREIESASVDVSAALDAMVEEKSKLLMLEAKEHLYDNQVRA</sequence>
<organism evidence="5 6">
    <name type="scientific">Sulfurospirillum deleyianum (strain ATCC 51133 / DSM 6946 / 5175)</name>
    <dbReference type="NCBI Taxonomy" id="525898"/>
    <lineage>
        <taxon>Bacteria</taxon>
        <taxon>Pseudomonadati</taxon>
        <taxon>Campylobacterota</taxon>
        <taxon>Epsilonproteobacteria</taxon>
        <taxon>Campylobacterales</taxon>
        <taxon>Sulfurospirillaceae</taxon>
        <taxon>Sulfurospirillum</taxon>
    </lineage>
</organism>
<dbReference type="PANTHER" id="PTHR32089:SF112">
    <property type="entry name" value="LYSOZYME-LIKE PROTEIN-RELATED"/>
    <property type="match status" value="1"/>
</dbReference>
<dbReference type="Proteomes" id="UP000002222">
    <property type="component" value="Chromosome"/>
</dbReference>
<dbReference type="GO" id="GO:0004888">
    <property type="term" value="F:transmembrane signaling receptor activity"/>
    <property type="evidence" value="ECO:0007669"/>
    <property type="project" value="InterPro"/>
</dbReference>
<evidence type="ECO:0000256" key="1">
    <source>
        <dbReference type="ARBA" id="ARBA00023224"/>
    </source>
</evidence>
<gene>
    <name evidence="5" type="ordered locus">Sdel_2026</name>
</gene>
<dbReference type="HOGENOM" id="CLU_000445_21_0_7"/>
<dbReference type="SMART" id="SM00283">
    <property type="entry name" value="MA"/>
    <property type="match status" value="1"/>
</dbReference>
<reference evidence="5 6" key="2">
    <citation type="journal article" date="2010" name="Stand. Genomic Sci.">
        <title>Complete genome sequence of Sulfurospirillum deleyianum type strain (5175).</title>
        <authorList>
            <person name="Sikorski J."/>
            <person name="Lapidus A."/>
            <person name="Copeland A."/>
            <person name="Glavina Del Rio T."/>
            <person name="Nolan M."/>
            <person name="Lucas S."/>
            <person name="Chen F."/>
            <person name="Tice H."/>
            <person name="Cheng J.F."/>
            <person name="Saunders E."/>
            <person name="Bruce D."/>
            <person name="Goodwin L."/>
            <person name="Pitluck S."/>
            <person name="Ovchinnikova G."/>
            <person name="Pati A."/>
            <person name="Ivanova N."/>
            <person name="Mavromatis K."/>
            <person name="Chen A."/>
            <person name="Palaniappan K."/>
            <person name="Chain P."/>
            <person name="Land M."/>
            <person name="Hauser L."/>
            <person name="Chang Y.J."/>
            <person name="Jeffries C.D."/>
            <person name="Brettin T."/>
            <person name="Detter J.C."/>
            <person name="Han C."/>
            <person name="Rohde M."/>
            <person name="Lang E."/>
            <person name="Spring S."/>
            <person name="Goker M."/>
            <person name="Bristow J."/>
            <person name="Eisen J.A."/>
            <person name="Markowitz V."/>
            <person name="Hugenholtz P."/>
            <person name="Kyrpides N.C."/>
            <person name="Klenk H.P."/>
        </authorList>
    </citation>
    <scope>NUCLEOTIDE SEQUENCE [LARGE SCALE GENOMIC DNA]</scope>
    <source>
        <strain evidence="6">ATCC 51133 / DSM 6946 / 5175</strain>
    </source>
</reference>
<dbReference type="OrthoDB" id="9765597at2"/>
<feature type="domain" description="Methyl-accepting transducer" evidence="4">
    <location>
        <begin position="119"/>
        <end position="269"/>
    </location>
</feature>
<keyword evidence="6" id="KW-1185">Reference proteome</keyword>
<dbReference type="PROSITE" id="PS50111">
    <property type="entry name" value="CHEMOTAXIS_TRANSDUC_2"/>
    <property type="match status" value="1"/>
</dbReference>
<dbReference type="Gene3D" id="1.20.120.30">
    <property type="entry name" value="Aspartate receptor, ligand-binding domain"/>
    <property type="match status" value="1"/>
</dbReference>
<dbReference type="GO" id="GO:0006935">
    <property type="term" value="P:chemotaxis"/>
    <property type="evidence" value="ECO:0007669"/>
    <property type="project" value="InterPro"/>
</dbReference>
<evidence type="ECO:0000256" key="3">
    <source>
        <dbReference type="PROSITE-ProRule" id="PRU00284"/>
    </source>
</evidence>
<dbReference type="Gene3D" id="6.10.250.3200">
    <property type="match status" value="1"/>
</dbReference>
<dbReference type="SUPFAM" id="SSF58104">
    <property type="entry name" value="Methyl-accepting chemotaxis protein (MCP) signaling domain"/>
    <property type="match status" value="1"/>
</dbReference>
<dbReference type="PANTHER" id="PTHR32089">
    <property type="entry name" value="METHYL-ACCEPTING CHEMOTAXIS PROTEIN MCPB"/>
    <property type="match status" value="1"/>
</dbReference>
<dbReference type="KEGG" id="sdl:Sdel_2026"/>
<comment type="similarity">
    <text evidence="2">Belongs to the methyl-accepting chemotaxis (MCP) protein family.</text>
</comment>
<evidence type="ECO:0000256" key="2">
    <source>
        <dbReference type="ARBA" id="ARBA00029447"/>
    </source>
</evidence>
<proteinExistence type="inferred from homology"/>
<dbReference type="InterPro" id="IPR004089">
    <property type="entry name" value="MCPsignal_dom"/>
</dbReference>
<keyword evidence="1 3" id="KW-0807">Transducer</keyword>
<dbReference type="PRINTS" id="PR00260">
    <property type="entry name" value="CHEMTRNSDUCR"/>
</dbReference>
<dbReference type="GO" id="GO:0007165">
    <property type="term" value="P:signal transduction"/>
    <property type="evidence" value="ECO:0007669"/>
    <property type="project" value="UniProtKB-KW"/>
</dbReference>
<evidence type="ECO:0000313" key="5">
    <source>
        <dbReference type="EMBL" id="ACZ13039.1"/>
    </source>
</evidence>
<dbReference type="eggNOG" id="COG0840">
    <property type="taxonomic scope" value="Bacteria"/>
</dbReference>
<protein>
    <submittedName>
        <fullName evidence="5">Chemotaxis sensory transducer</fullName>
    </submittedName>
</protein>
<evidence type="ECO:0000313" key="6">
    <source>
        <dbReference type="Proteomes" id="UP000002222"/>
    </source>
</evidence>
<dbReference type="EMBL" id="CP001816">
    <property type="protein sequence ID" value="ACZ13039.1"/>
    <property type="molecule type" value="Genomic_DNA"/>
</dbReference>
<accession>D1B4L9</accession>
<dbReference type="Pfam" id="PF00015">
    <property type="entry name" value="MCPsignal"/>
    <property type="match status" value="1"/>
</dbReference>
<dbReference type="AlphaFoldDB" id="D1B4L9"/>
<dbReference type="GO" id="GO:0016020">
    <property type="term" value="C:membrane"/>
    <property type="evidence" value="ECO:0007669"/>
    <property type="project" value="InterPro"/>
</dbReference>